<dbReference type="Pfam" id="PF10536">
    <property type="entry name" value="PMD"/>
    <property type="match status" value="1"/>
</dbReference>
<reference evidence="2" key="2">
    <citation type="journal article" date="2023" name="Plants (Basel)">
        <title>Annotation of the Turnera subulata (Passifloraceae) Draft Genome Reveals the S-Locus Evolved after the Divergence of Turneroideae from Passifloroideae in a Stepwise Manner.</title>
        <authorList>
            <person name="Henning P.M."/>
            <person name="Roalson E.H."/>
            <person name="Mir W."/>
            <person name="McCubbin A.G."/>
            <person name="Shore J.S."/>
        </authorList>
    </citation>
    <scope>NUCLEOTIDE SEQUENCE</scope>
    <source>
        <strain evidence="2">F60SS</strain>
    </source>
</reference>
<dbReference type="Proteomes" id="UP001141552">
    <property type="component" value="Unassembled WGS sequence"/>
</dbReference>
<proteinExistence type="predicted"/>
<name>A0A9Q0G8Y1_9ROSI</name>
<comment type="caution">
    <text evidence="2">The sequence shown here is derived from an EMBL/GenBank/DDBJ whole genome shotgun (WGS) entry which is preliminary data.</text>
</comment>
<dbReference type="AlphaFoldDB" id="A0A9Q0G8Y1"/>
<evidence type="ECO:0000313" key="2">
    <source>
        <dbReference type="EMBL" id="KAJ4844387.1"/>
    </source>
</evidence>
<dbReference type="InterPro" id="IPR019557">
    <property type="entry name" value="AminoTfrase-like_pln_mobile"/>
</dbReference>
<sequence length="333" mass="38041">MAGSSPPYSFEGLPSTALERILADASTDDVRRDSFNVVVRRFGRPETLFESWSDTSLAISPALGPAAIQDHHILERVCPLIHSDAILFNRSISLDDYADEEPLLEKYPLYYWPNAQSKNSGDWRRWVTRLTPSCGASWRRWGIFDLVQLSMHVPKLDYPLFSAAALFWNAALYLFVFPFGPLTVNIYDLSVFFGLPPHGHDFGSIDPFQYRFSDRFNTSWSGQSYSAVMKHITPDPMEDHFKFLTVFFSCFLFCSRCRECTLRFVPLVRQLLEMSQPVALGPLVLAAIYRGLFELTQETPGKLQRLASGPLWLVQIWLVASLPELVRFIPDRL</sequence>
<dbReference type="InterPro" id="IPR044824">
    <property type="entry name" value="MAIN-like"/>
</dbReference>
<gene>
    <name evidence="2" type="ORF">Tsubulata_002339</name>
</gene>
<protein>
    <recommendedName>
        <fullName evidence="1">Aminotransferase-like plant mobile domain-containing protein</fullName>
    </recommendedName>
</protein>
<organism evidence="2 3">
    <name type="scientific">Turnera subulata</name>
    <dbReference type="NCBI Taxonomy" id="218843"/>
    <lineage>
        <taxon>Eukaryota</taxon>
        <taxon>Viridiplantae</taxon>
        <taxon>Streptophyta</taxon>
        <taxon>Embryophyta</taxon>
        <taxon>Tracheophyta</taxon>
        <taxon>Spermatophyta</taxon>
        <taxon>Magnoliopsida</taxon>
        <taxon>eudicotyledons</taxon>
        <taxon>Gunneridae</taxon>
        <taxon>Pentapetalae</taxon>
        <taxon>rosids</taxon>
        <taxon>fabids</taxon>
        <taxon>Malpighiales</taxon>
        <taxon>Passifloraceae</taxon>
        <taxon>Turnera</taxon>
    </lineage>
</organism>
<reference evidence="2" key="1">
    <citation type="submission" date="2022-02" db="EMBL/GenBank/DDBJ databases">
        <authorList>
            <person name="Henning P.M."/>
            <person name="McCubbin A.G."/>
            <person name="Shore J.S."/>
        </authorList>
    </citation>
    <scope>NUCLEOTIDE SEQUENCE</scope>
    <source>
        <strain evidence="2">F60SS</strain>
        <tissue evidence="2">Leaves</tissue>
    </source>
</reference>
<accession>A0A9Q0G8Y1</accession>
<dbReference type="EMBL" id="JAKUCV010001966">
    <property type="protein sequence ID" value="KAJ4844387.1"/>
    <property type="molecule type" value="Genomic_DNA"/>
</dbReference>
<dbReference type="OrthoDB" id="1166685at2759"/>
<dbReference type="PANTHER" id="PTHR46033">
    <property type="entry name" value="PROTEIN MAIN-LIKE 2"/>
    <property type="match status" value="1"/>
</dbReference>
<evidence type="ECO:0000313" key="3">
    <source>
        <dbReference type="Proteomes" id="UP001141552"/>
    </source>
</evidence>
<feature type="domain" description="Aminotransferase-like plant mobile" evidence="1">
    <location>
        <begin position="142"/>
        <end position="324"/>
    </location>
</feature>
<evidence type="ECO:0000259" key="1">
    <source>
        <dbReference type="Pfam" id="PF10536"/>
    </source>
</evidence>
<dbReference type="GO" id="GO:0010073">
    <property type="term" value="P:meristem maintenance"/>
    <property type="evidence" value="ECO:0007669"/>
    <property type="project" value="InterPro"/>
</dbReference>
<dbReference type="PANTHER" id="PTHR46033:SF65">
    <property type="entry name" value="AMINOTRANSFERASE-LIKE PLANT MOBILE DOMAIN-CONTAINING PROTEIN"/>
    <property type="match status" value="1"/>
</dbReference>
<keyword evidence="3" id="KW-1185">Reference proteome</keyword>